<gene>
    <name evidence="2" type="ORF">SAMN02745910_04231</name>
</gene>
<evidence type="ECO:0000313" key="2">
    <source>
        <dbReference type="EMBL" id="SFQ84619.1"/>
    </source>
</evidence>
<dbReference type="InterPro" id="IPR050816">
    <property type="entry name" value="Flavin-dep_Halogenase_NPB"/>
</dbReference>
<accession>A0A1I6BUL9</accession>
<keyword evidence="3" id="KW-1185">Reference proteome</keyword>
<dbReference type="GeneID" id="93712788"/>
<dbReference type="Pfam" id="PF04820">
    <property type="entry name" value="Trp_halogenase"/>
    <property type="match status" value="2"/>
</dbReference>
<dbReference type="PRINTS" id="PR00420">
    <property type="entry name" value="RNGMNOXGNASE"/>
</dbReference>
<dbReference type="Gene3D" id="3.30.9.100">
    <property type="match status" value="1"/>
</dbReference>
<dbReference type="Gene3D" id="3.50.50.60">
    <property type="entry name" value="FAD/NAD(P)-binding domain"/>
    <property type="match status" value="1"/>
</dbReference>
<comment type="similarity">
    <text evidence="1">Belongs to the flavin-dependent halogenase family. Bacterial tryptophan halogenase subfamily.</text>
</comment>
<reference evidence="2 3" key="1">
    <citation type="submission" date="2016-10" db="EMBL/GenBank/DDBJ databases">
        <authorList>
            <person name="Varghese N."/>
            <person name="Submissions S."/>
        </authorList>
    </citation>
    <scope>NUCLEOTIDE SEQUENCE [LARGE SCALE GENOMIC DNA]</scope>
    <source>
        <strain evidence="2 3">DSM 13796</strain>
    </source>
</reference>
<dbReference type="EMBL" id="FOXX01000014">
    <property type="protein sequence ID" value="SFQ84619.1"/>
    <property type="molecule type" value="Genomic_DNA"/>
</dbReference>
<sequence length="560" mass="63601">MAETYDVIVIGGGPAGSSISTLLSSWGRNVLLLEKEKFPREHIGESLLPANWKVFDRLGVSEKIRNTSFVPKPGGTFIWGKDRTPWTVYFGEVNGLPAARQVKRDVFDKILLDNAKEKGAKVKEQSVVKEIIFEENRATGVIYENGGQTYEAKAKYVVDASGQDKFLGKKLKSIEYNPDFKNVAVWSYWENGKQLEGHDKGNVIYITFEHGWFWYIPLDFDNNLISVGAIVTPSGRKVLREKGFEKFYLDAINSSDTLPSLLENAKQVANIKVTKDYSYRNTNLFGEGWLMVGDAACFVDPILSSGVMLATSNGMMGAYALNTLLDEPNIENDVFKRYEEMYIRNYNTFTALCNNMYDTQKKSKEDYFSGARNLVQPKLAHEKVDQTGDRQAFISLISGLNQKDTEKVINNFMEKRKKIGSTHTTFNEETMFMVFDHINQNLRDEGKDNTTINSETVIELDNRVEIKNEYFVPVIPNANKMNKKRVLKNPFGDIIQLSPLLENLVESLKLDRLSVTELKMILSEKLQSEISESELVRWLKLCHNYGLITLNNRVLGATNV</sequence>
<dbReference type="PANTHER" id="PTHR43747">
    <property type="entry name" value="FAD-BINDING PROTEIN"/>
    <property type="match status" value="1"/>
</dbReference>
<dbReference type="SUPFAM" id="SSF51905">
    <property type="entry name" value="FAD/NAD(P)-binding domain"/>
    <property type="match status" value="1"/>
</dbReference>
<protein>
    <submittedName>
        <fullName evidence="2">Halogenation protein CepH</fullName>
    </submittedName>
</protein>
<evidence type="ECO:0000256" key="1">
    <source>
        <dbReference type="ARBA" id="ARBA00038396"/>
    </source>
</evidence>
<organism evidence="2 3">
    <name type="scientific">Priestia endophytica DSM 13796</name>
    <dbReference type="NCBI Taxonomy" id="1121089"/>
    <lineage>
        <taxon>Bacteria</taxon>
        <taxon>Bacillati</taxon>
        <taxon>Bacillota</taxon>
        <taxon>Bacilli</taxon>
        <taxon>Bacillales</taxon>
        <taxon>Bacillaceae</taxon>
        <taxon>Priestia</taxon>
    </lineage>
</organism>
<dbReference type="RefSeq" id="WP_061804074.1">
    <property type="nucleotide sequence ID" value="NZ_FOXX01000014.1"/>
</dbReference>
<comment type="caution">
    <text evidence="2">The sequence shown here is derived from an EMBL/GenBank/DDBJ whole genome shotgun (WGS) entry which is preliminary data.</text>
</comment>
<evidence type="ECO:0000313" key="3">
    <source>
        <dbReference type="Proteomes" id="UP000182762"/>
    </source>
</evidence>
<dbReference type="Proteomes" id="UP000182762">
    <property type="component" value="Unassembled WGS sequence"/>
</dbReference>
<dbReference type="PANTHER" id="PTHR43747:SF1">
    <property type="entry name" value="SLR1998 PROTEIN"/>
    <property type="match status" value="1"/>
</dbReference>
<name>A0A1I6BUL9_9BACI</name>
<dbReference type="InterPro" id="IPR006905">
    <property type="entry name" value="Flavin_halogenase"/>
</dbReference>
<dbReference type="InterPro" id="IPR036188">
    <property type="entry name" value="FAD/NAD-bd_sf"/>
</dbReference>
<proteinExistence type="inferred from homology"/>